<comment type="caution">
    <text evidence="1">The sequence shown here is derived from an EMBL/GenBank/DDBJ whole genome shotgun (WGS) entry which is preliminary data.</text>
</comment>
<evidence type="ECO:0000313" key="2">
    <source>
        <dbReference type="Proteomes" id="UP000293547"/>
    </source>
</evidence>
<keyword evidence="2" id="KW-1185">Reference proteome</keyword>
<proteinExistence type="predicted"/>
<name>A0ACB6F2K6_9PLEO</name>
<accession>A0ACB6F2K6</accession>
<dbReference type="Proteomes" id="UP000293547">
    <property type="component" value="Unassembled WGS sequence"/>
</dbReference>
<reference evidence="1 2" key="1">
    <citation type="journal article" date="2019" name="bioRxiv">
        <title>Genomics, evolutionary history and diagnostics of the Alternaria alternata species group including apple and Asian pear pathotypes.</title>
        <authorList>
            <person name="Armitage A.D."/>
            <person name="Cockerton H.M."/>
            <person name="Sreenivasaprasad S."/>
            <person name="Woodhall J.W."/>
            <person name="Lane C.R."/>
            <person name="Harrison R.J."/>
            <person name="Clarkson J.P."/>
        </authorList>
    </citation>
    <scope>NUCLEOTIDE SEQUENCE [LARGE SCALE GENOMIC DNA]</scope>
    <source>
        <strain evidence="1 2">FERA 650</strain>
    </source>
</reference>
<organism evidence="1 2">
    <name type="scientific">Alternaria gaisen</name>
    <dbReference type="NCBI Taxonomy" id="167740"/>
    <lineage>
        <taxon>Eukaryota</taxon>
        <taxon>Fungi</taxon>
        <taxon>Dikarya</taxon>
        <taxon>Ascomycota</taxon>
        <taxon>Pezizomycotina</taxon>
        <taxon>Dothideomycetes</taxon>
        <taxon>Pleosporomycetidae</taxon>
        <taxon>Pleosporales</taxon>
        <taxon>Pleosporineae</taxon>
        <taxon>Pleosporaceae</taxon>
        <taxon>Alternaria</taxon>
        <taxon>Alternaria sect. Alternaria</taxon>
    </lineage>
</organism>
<gene>
    <name evidence="1" type="ORF">AG0111_0g13124</name>
</gene>
<sequence>MGKIDMVSWSRKTTGFGYMRIRRSDLMDVLLDSASTAGIAIHYGKHLTAIEEKDDLVTTSFSDGTTDSADFLLGCDGIHSAVRKLYVDSECTPEYTGISNMYSLISTSQLTPSAKSMTGLNTTLTSDGLFAITPVNQARDTLYWFFSREVPMPLSGDNRDGWEQRSKQEVDVVKTTLLRILGDADSGWLEMLRDIVHKTEHVRFYPIYKIPTGRKWHKGRCLIIGDAAHAMPPHASQGVSMALEDAFLFSKLLGSHYSSIEDALQVYEKKRKARTAEMLKTTERNGTIRKKKGAWELWANEIAISGGLWVYRTASLDKFGLGQKPLAYDVEEEEFGL</sequence>
<evidence type="ECO:0000313" key="1">
    <source>
        <dbReference type="EMBL" id="KAB2098642.1"/>
    </source>
</evidence>
<protein>
    <submittedName>
        <fullName evidence="1">Uncharacterized protein</fullName>
    </submittedName>
</protein>
<dbReference type="EMBL" id="PDWZ02000023">
    <property type="protein sequence ID" value="KAB2098642.1"/>
    <property type="molecule type" value="Genomic_DNA"/>
</dbReference>